<dbReference type="InterPro" id="IPR008995">
    <property type="entry name" value="Mo/tungstate-bd_C_term_dom"/>
</dbReference>
<feature type="domain" description="Mop" evidence="7">
    <location>
        <begin position="195"/>
        <end position="261"/>
    </location>
</feature>
<protein>
    <submittedName>
        <fullName evidence="8">Molybdenum-dependent transcriptional regulator</fullName>
    </submittedName>
</protein>
<dbReference type="InterPro" id="IPR036390">
    <property type="entry name" value="WH_DNA-bd_sf"/>
</dbReference>
<evidence type="ECO:0000256" key="5">
    <source>
        <dbReference type="PIRNR" id="PIRNR005763"/>
    </source>
</evidence>
<evidence type="ECO:0000256" key="1">
    <source>
        <dbReference type="ARBA" id="ARBA00008110"/>
    </source>
</evidence>
<dbReference type="NCBIfam" id="TIGR00638">
    <property type="entry name" value="Mop"/>
    <property type="match status" value="1"/>
</dbReference>
<evidence type="ECO:0000259" key="7">
    <source>
        <dbReference type="PROSITE" id="PS51866"/>
    </source>
</evidence>
<dbReference type="OrthoDB" id="9800709at2"/>
<dbReference type="InterPro" id="IPR004606">
    <property type="entry name" value="Mop_domain"/>
</dbReference>
<dbReference type="PROSITE" id="PS51866">
    <property type="entry name" value="MOP"/>
    <property type="match status" value="2"/>
</dbReference>
<dbReference type="Pfam" id="PF00126">
    <property type="entry name" value="HTH_1"/>
    <property type="match status" value="1"/>
</dbReference>
<dbReference type="NCBIfam" id="TIGR00637">
    <property type="entry name" value="ModE_repress"/>
    <property type="match status" value="1"/>
</dbReference>
<comment type="caution">
    <text evidence="8">The sequence shown here is derived from an EMBL/GenBank/DDBJ whole genome shotgun (WGS) entry which is preliminary data.</text>
</comment>
<sequence>MQAEILLTLRLQERLFADPRRITLLKQIAQTGSISQGAKLAGISYKSAWDAINEMNQLSEQTLVERATGGKGGGGALLTRYGERLIQLYDLLTKIQQKAFDALSDDTLPLDSLLAAIARFSLQTSARNQWFGSVVASDNKALQPQVGVLLADGETRINAAVTGQSADRLGLAPGKEVLVLIKAPWVSLTRDPAQAADADNQLQGVVTHIDSAGEVHEVLVRLPDGQTLCATLSDAQFAAAAPEEGAEITAFFNADRVILATLC</sequence>
<keyword evidence="9" id="KW-1185">Reference proteome</keyword>
<comment type="similarity">
    <text evidence="1 5">Belongs to the ModE family.</text>
</comment>
<dbReference type="SUPFAM" id="SSF46785">
    <property type="entry name" value="Winged helix' DNA-binding domain"/>
    <property type="match status" value="1"/>
</dbReference>
<feature type="domain" description="Mop" evidence="7">
    <location>
        <begin position="123"/>
        <end position="190"/>
    </location>
</feature>
<dbReference type="Pfam" id="PF03459">
    <property type="entry name" value="TOBE"/>
    <property type="match status" value="2"/>
</dbReference>
<evidence type="ECO:0000256" key="6">
    <source>
        <dbReference type="PIRSR" id="PIRSR005763-1"/>
    </source>
</evidence>
<dbReference type="AlphaFoldDB" id="A0A2P8VPQ3"/>
<evidence type="ECO:0000256" key="2">
    <source>
        <dbReference type="ARBA" id="ARBA00022448"/>
    </source>
</evidence>
<dbReference type="EMBL" id="PYEP01000001">
    <property type="protein sequence ID" value="PSN09535.1"/>
    <property type="molecule type" value="Genomic_DNA"/>
</dbReference>
<accession>A0A2P8VPQ3</accession>
<dbReference type="InterPro" id="IPR036388">
    <property type="entry name" value="WH-like_DNA-bd_sf"/>
</dbReference>
<dbReference type="InterPro" id="IPR051815">
    <property type="entry name" value="Molybdate_resp_trans_reg"/>
</dbReference>
<dbReference type="PANTHER" id="PTHR30432">
    <property type="entry name" value="TRANSCRIPTIONAL REGULATOR MODE"/>
    <property type="match status" value="1"/>
</dbReference>
<dbReference type="GO" id="GO:0030151">
    <property type="term" value="F:molybdenum ion binding"/>
    <property type="evidence" value="ECO:0007669"/>
    <property type="project" value="UniProtKB-UniRule"/>
</dbReference>
<evidence type="ECO:0000313" key="8">
    <source>
        <dbReference type="EMBL" id="PSN09535.1"/>
    </source>
</evidence>
<proteinExistence type="inferred from homology"/>
<dbReference type="Proteomes" id="UP000240212">
    <property type="component" value="Unassembled WGS sequence"/>
</dbReference>
<dbReference type="RefSeq" id="WP_106876024.1">
    <property type="nucleotide sequence ID" value="NZ_JAXCWX010000002.1"/>
</dbReference>
<reference evidence="8 9" key="1">
    <citation type="submission" date="2018-03" db="EMBL/GenBank/DDBJ databases">
        <title>Draft genome sequence of the first documented clinical Siccibacter turicensis isolate in Austria.</title>
        <authorList>
            <person name="Lepuschitz S."/>
            <person name="Pekard-Amenitsch S."/>
            <person name="Haunold R."/>
            <person name="Schill S."/>
            <person name="Mach R."/>
            <person name="Allerberger F."/>
            <person name="Ruppitsch W."/>
            <person name="Forsythe S.J."/>
        </authorList>
    </citation>
    <scope>NUCLEOTIDE SEQUENCE [LARGE SCALE GENOMIC DNA]</scope>
    <source>
        <strain evidence="8 9">6100069499-17</strain>
    </source>
</reference>
<dbReference type="STRING" id="1388748.GCA_000463155_01541"/>
<dbReference type="PANTHER" id="PTHR30432:SF1">
    <property type="entry name" value="DNA-BINDING TRANSCRIPTIONAL DUAL REGULATOR MODE"/>
    <property type="match status" value="1"/>
</dbReference>
<evidence type="ECO:0000256" key="4">
    <source>
        <dbReference type="ARBA" id="ARBA00022737"/>
    </source>
</evidence>
<dbReference type="Gene3D" id="2.40.50.100">
    <property type="match status" value="2"/>
</dbReference>
<evidence type="ECO:0000313" key="9">
    <source>
        <dbReference type="Proteomes" id="UP000240212"/>
    </source>
</evidence>
<keyword evidence="2 5" id="KW-0813">Transport</keyword>
<dbReference type="InterPro" id="IPR005116">
    <property type="entry name" value="Transp-assoc_OB_typ1"/>
</dbReference>
<feature type="region of interest" description="Required for dimer formation and molybdate binding" evidence="6">
    <location>
        <begin position="124"/>
        <end position="132"/>
    </location>
</feature>
<dbReference type="InterPro" id="IPR000847">
    <property type="entry name" value="LysR_HTH_N"/>
</dbReference>
<organism evidence="8 9">
    <name type="scientific">Siccibacter turicensis</name>
    <dbReference type="NCBI Taxonomy" id="357233"/>
    <lineage>
        <taxon>Bacteria</taxon>
        <taxon>Pseudomonadati</taxon>
        <taxon>Pseudomonadota</taxon>
        <taxon>Gammaproteobacteria</taxon>
        <taxon>Enterobacterales</taxon>
        <taxon>Enterobacteriaceae</taxon>
        <taxon>Siccibacter</taxon>
    </lineage>
</organism>
<gene>
    <name evidence="8" type="ORF">C7G83_01980</name>
</gene>
<evidence type="ECO:0000256" key="3">
    <source>
        <dbReference type="ARBA" id="ARBA00022505"/>
    </source>
</evidence>
<dbReference type="GO" id="GO:0015689">
    <property type="term" value="P:molybdate ion transport"/>
    <property type="evidence" value="ECO:0007669"/>
    <property type="project" value="UniProtKB-UniRule"/>
</dbReference>
<dbReference type="NCBIfam" id="NF007957">
    <property type="entry name" value="PRK10676.1"/>
    <property type="match status" value="1"/>
</dbReference>
<keyword evidence="3 5" id="KW-0500">Molybdenum</keyword>
<dbReference type="Gene3D" id="1.10.10.10">
    <property type="entry name" value="Winged helix-like DNA-binding domain superfamily/Winged helix DNA-binding domain"/>
    <property type="match status" value="1"/>
</dbReference>
<name>A0A2P8VPQ3_9ENTR</name>
<keyword evidence="4" id="KW-0677">Repeat</keyword>
<dbReference type="InterPro" id="IPR016462">
    <property type="entry name" value="ModE"/>
</dbReference>
<dbReference type="InterPro" id="IPR003725">
    <property type="entry name" value="ModE-bd_N"/>
</dbReference>
<dbReference type="PIRSF" id="PIRSF005763">
    <property type="entry name" value="Txn_reg_ModE"/>
    <property type="match status" value="1"/>
</dbReference>
<dbReference type="GO" id="GO:0003700">
    <property type="term" value="F:DNA-binding transcription factor activity"/>
    <property type="evidence" value="ECO:0007669"/>
    <property type="project" value="InterPro"/>
</dbReference>
<dbReference type="SUPFAM" id="SSF50331">
    <property type="entry name" value="MOP-like"/>
    <property type="match status" value="1"/>
</dbReference>